<proteinExistence type="predicted"/>
<dbReference type="AlphaFoldDB" id="A0A316G056"/>
<accession>A0A316G056</accession>
<name>A0A316G056_9GAMM</name>
<protein>
    <submittedName>
        <fullName evidence="2">Uncharacterized protein</fullName>
    </submittedName>
</protein>
<dbReference type="RefSeq" id="WP_109762531.1">
    <property type="nucleotide sequence ID" value="NZ_QGGU01000003.1"/>
</dbReference>
<feature type="region of interest" description="Disordered" evidence="1">
    <location>
        <begin position="69"/>
        <end position="97"/>
    </location>
</feature>
<comment type="caution">
    <text evidence="2">The sequence shown here is derived from an EMBL/GenBank/DDBJ whole genome shotgun (WGS) entry which is preliminary data.</text>
</comment>
<keyword evidence="3" id="KW-1185">Reference proteome</keyword>
<gene>
    <name evidence="2" type="ORF">C8D97_103173</name>
</gene>
<evidence type="ECO:0000256" key="1">
    <source>
        <dbReference type="SAM" id="MobiDB-lite"/>
    </source>
</evidence>
<dbReference type="EMBL" id="QGGU01000003">
    <property type="protein sequence ID" value="PWK53346.1"/>
    <property type="molecule type" value="Genomic_DNA"/>
</dbReference>
<sequence>MSLQSHLERLKNLLSEQDLQLFEQLSERLNNTEGDFTELTEQDLALIAQMEKKYGDKIHQSAVENLDEVVDESKQMSSSDDTSEHEVVDTPDSQAHQQDEPILGVNAVIPDEFPLLKTEFALYVKDMLLRELGEQFSSLKASVSYAFEKKWIPQELQNPDVCETLFERFFSDIEQANQWRYELQGQKVDSSNKSMAVGLTWFMYVFQLKQWLDKHHS</sequence>
<evidence type="ECO:0000313" key="2">
    <source>
        <dbReference type="EMBL" id="PWK53346.1"/>
    </source>
</evidence>
<reference evidence="2 3" key="1">
    <citation type="submission" date="2018-05" db="EMBL/GenBank/DDBJ databases">
        <title>Genomic Encyclopedia of Type Strains, Phase IV (KMG-IV): sequencing the most valuable type-strain genomes for metagenomic binning, comparative biology and taxonomic classification.</title>
        <authorList>
            <person name="Goeker M."/>
        </authorList>
    </citation>
    <scope>NUCLEOTIDE SEQUENCE [LARGE SCALE GENOMIC DNA]</scope>
    <source>
        <strain evidence="2 3">DSM 25350</strain>
    </source>
</reference>
<dbReference type="Proteomes" id="UP000245790">
    <property type="component" value="Unassembled WGS sequence"/>
</dbReference>
<dbReference type="OrthoDB" id="6195114at2"/>
<evidence type="ECO:0000313" key="3">
    <source>
        <dbReference type="Proteomes" id="UP000245790"/>
    </source>
</evidence>
<organism evidence="2 3">
    <name type="scientific">Pleionea mediterranea</name>
    <dbReference type="NCBI Taxonomy" id="523701"/>
    <lineage>
        <taxon>Bacteria</taxon>
        <taxon>Pseudomonadati</taxon>
        <taxon>Pseudomonadota</taxon>
        <taxon>Gammaproteobacteria</taxon>
        <taxon>Oceanospirillales</taxon>
        <taxon>Pleioneaceae</taxon>
        <taxon>Pleionea</taxon>
    </lineage>
</organism>